<dbReference type="RefSeq" id="WP_249921866.1">
    <property type="nucleotide sequence ID" value="NZ_CP147244.1"/>
</dbReference>
<feature type="compositionally biased region" description="Basic and acidic residues" evidence="1">
    <location>
        <begin position="27"/>
        <end position="49"/>
    </location>
</feature>
<evidence type="ECO:0000313" key="3">
    <source>
        <dbReference type="EMBL" id="WYK00934.1"/>
    </source>
</evidence>
<dbReference type="PROSITE" id="PS51257">
    <property type="entry name" value="PROKAR_LIPOPROTEIN"/>
    <property type="match status" value="1"/>
</dbReference>
<evidence type="ECO:0008006" key="5">
    <source>
        <dbReference type="Google" id="ProtNLM"/>
    </source>
</evidence>
<gene>
    <name evidence="3" type="ORF">A5821_002060</name>
</gene>
<feature type="region of interest" description="Disordered" evidence="1">
    <location>
        <begin position="25"/>
        <end position="52"/>
    </location>
</feature>
<keyword evidence="4" id="KW-1185">Reference proteome</keyword>
<dbReference type="EMBL" id="CP147244">
    <property type="protein sequence ID" value="WYK00934.1"/>
    <property type="molecule type" value="Genomic_DNA"/>
</dbReference>
<keyword evidence="2" id="KW-0732">Signal</keyword>
<dbReference type="AlphaFoldDB" id="A0AAQ3W9V8"/>
<dbReference type="Proteomes" id="UP000194948">
    <property type="component" value="Chromosome"/>
</dbReference>
<proteinExistence type="predicted"/>
<reference evidence="4" key="1">
    <citation type="submission" date="2017-05" db="EMBL/GenBank/DDBJ databases">
        <title>The Genome Sequence of EEnterococcus faecalis 9F2_4866.</title>
        <authorList>
            <consortium name="The Broad Institute Genomics Platform"/>
            <consortium name="The Broad Institute Genomic Center for Infectious Diseases"/>
            <person name="Earl A."/>
            <person name="Manson A."/>
            <person name="Schwartman J."/>
            <person name="Gilmore M."/>
            <person name="Abouelleil A."/>
            <person name="Cao P."/>
            <person name="Chapman S."/>
            <person name="Cusick C."/>
            <person name="Shea T."/>
            <person name="Young S."/>
            <person name="Neafsey D."/>
            <person name="Nusbaum C."/>
            <person name="Birren B."/>
        </authorList>
    </citation>
    <scope>NUCLEOTIDE SEQUENCE [LARGE SCALE GENOMIC DNA]</scope>
    <source>
        <strain evidence="4">7F3_DIV0205</strain>
    </source>
</reference>
<evidence type="ECO:0000256" key="1">
    <source>
        <dbReference type="SAM" id="MobiDB-lite"/>
    </source>
</evidence>
<reference evidence="3 4" key="2">
    <citation type="submission" date="2024-03" db="EMBL/GenBank/DDBJ databases">
        <title>The Genome Sequence of Enterococcus sp. DIV0205d.</title>
        <authorList>
            <consortium name="The Broad Institute Genomics Platform"/>
            <consortium name="The Broad Institute Microbial Omics Core"/>
            <consortium name="The Broad Institute Genomic Center for Infectious Diseases"/>
            <person name="Earl A."/>
            <person name="Manson A."/>
            <person name="Gilmore M."/>
            <person name="Schwartman J."/>
            <person name="Shea T."/>
            <person name="Abouelleil A."/>
            <person name="Cao P."/>
            <person name="Chapman S."/>
            <person name="Cusick C."/>
            <person name="Young S."/>
            <person name="Neafsey D."/>
            <person name="Nusbaum C."/>
            <person name="Birren B."/>
        </authorList>
    </citation>
    <scope>NUCLEOTIDE SEQUENCE [LARGE SCALE GENOMIC DNA]</scope>
    <source>
        <strain evidence="3 4">7F3_DIV0205</strain>
    </source>
</reference>
<sequence length="278" mass="31399">MKKLTIIALLCSSIFLTGCSNTSSKNAEVKEQPTEKSDSNTTPKTKEETSSEVNKANYYSYLDEVDRSNIQSSTVESFLMYDNTNPKSLQENTNTIFLARVISIDKADVDANLSETESNSILPDTYGKLEVLKNIEGTTDKEVSFIRSGGIIKEKDRFKNAEREEVDKHNHLRAESGRPPITQSEDWVEVREDGDIELQAGEVYLFFATYSEERGAYILEGYQYGALLLEDEEQPISRTRSIPNEIGKTWKIKNASSGEEQDLGEYLKNELGIEMQEN</sequence>
<feature type="signal peptide" evidence="2">
    <location>
        <begin position="1"/>
        <end position="27"/>
    </location>
</feature>
<accession>A0AAQ3W9V8</accession>
<name>A0AAQ3W9V8_9ENTE</name>
<organism evidence="3 4">
    <name type="scientific">Candidatus Enterococcus palustris</name>
    <dbReference type="NCBI Taxonomy" id="1834189"/>
    <lineage>
        <taxon>Bacteria</taxon>
        <taxon>Bacillati</taxon>
        <taxon>Bacillota</taxon>
        <taxon>Bacilli</taxon>
        <taxon>Lactobacillales</taxon>
        <taxon>Enterococcaceae</taxon>
        <taxon>Enterococcus</taxon>
    </lineage>
</organism>
<evidence type="ECO:0000313" key="4">
    <source>
        <dbReference type="Proteomes" id="UP000194948"/>
    </source>
</evidence>
<protein>
    <recommendedName>
        <fullName evidence="5">Lipoprotein</fullName>
    </recommendedName>
</protein>
<evidence type="ECO:0000256" key="2">
    <source>
        <dbReference type="SAM" id="SignalP"/>
    </source>
</evidence>
<feature type="chain" id="PRO_5042820079" description="Lipoprotein" evidence="2">
    <location>
        <begin position="28"/>
        <end position="278"/>
    </location>
</feature>